<dbReference type="AlphaFoldDB" id="A0A9Q0G632"/>
<dbReference type="GO" id="GO:0005634">
    <property type="term" value="C:nucleus"/>
    <property type="evidence" value="ECO:0007669"/>
    <property type="project" value="TreeGrafter"/>
</dbReference>
<keyword evidence="1" id="KW-0547">Nucleotide-binding</keyword>
<sequence length="54" mass="5864">MHETTATALAYGIYKTDLPENDQLNVAFVDVGHASMQVCIAGFKKGQLKILSHS</sequence>
<dbReference type="GO" id="GO:0005524">
    <property type="term" value="F:ATP binding"/>
    <property type="evidence" value="ECO:0007669"/>
    <property type="project" value="UniProtKB-KW"/>
</dbReference>
<accession>A0A9Q0G632</accession>
<dbReference type="EMBL" id="JAKUCV010002132">
    <property type="protein sequence ID" value="KAJ4843836.1"/>
    <property type="molecule type" value="Genomic_DNA"/>
</dbReference>
<dbReference type="Proteomes" id="UP001141552">
    <property type="component" value="Unassembled WGS sequence"/>
</dbReference>
<evidence type="ECO:0000256" key="1">
    <source>
        <dbReference type="ARBA" id="ARBA00022741"/>
    </source>
</evidence>
<dbReference type="PANTHER" id="PTHR45639:SF4">
    <property type="entry name" value="HSC70CB, ISOFORM G"/>
    <property type="match status" value="1"/>
</dbReference>
<keyword evidence="4" id="KW-1185">Reference proteome</keyword>
<dbReference type="OrthoDB" id="434160at2759"/>
<comment type="caution">
    <text evidence="3">The sequence shown here is derived from an EMBL/GenBank/DDBJ whole genome shotgun (WGS) entry which is preliminary data.</text>
</comment>
<evidence type="ECO:0000313" key="3">
    <source>
        <dbReference type="EMBL" id="KAJ4843836.1"/>
    </source>
</evidence>
<reference evidence="3" key="1">
    <citation type="submission" date="2022-02" db="EMBL/GenBank/DDBJ databases">
        <authorList>
            <person name="Henning P.M."/>
            <person name="McCubbin A.G."/>
            <person name="Shore J.S."/>
        </authorList>
    </citation>
    <scope>NUCLEOTIDE SEQUENCE</scope>
    <source>
        <strain evidence="3">F60SS</strain>
        <tissue evidence="3">Leaves</tissue>
    </source>
</reference>
<dbReference type="GO" id="GO:0140662">
    <property type="term" value="F:ATP-dependent protein folding chaperone"/>
    <property type="evidence" value="ECO:0007669"/>
    <property type="project" value="InterPro"/>
</dbReference>
<feature type="non-terminal residue" evidence="3">
    <location>
        <position position="54"/>
    </location>
</feature>
<protein>
    <submittedName>
        <fullName evidence="3">Uncharacterized protein</fullName>
    </submittedName>
</protein>
<dbReference type="GO" id="GO:0005829">
    <property type="term" value="C:cytosol"/>
    <property type="evidence" value="ECO:0007669"/>
    <property type="project" value="TreeGrafter"/>
</dbReference>
<organism evidence="3 4">
    <name type="scientific">Turnera subulata</name>
    <dbReference type="NCBI Taxonomy" id="218843"/>
    <lineage>
        <taxon>Eukaryota</taxon>
        <taxon>Viridiplantae</taxon>
        <taxon>Streptophyta</taxon>
        <taxon>Embryophyta</taxon>
        <taxon>Tracheophyta</taxon>
        <taxon>Spermatophyta</taxon>
        <taxon>Magnoliopsida</taxon>
        <taxon>eudicotyledons</taxon>
        <taxon>Gunneridae</taxon>
        <taxon>Pentapetalae</taxon>
        <taxon>rosids</taxon>
        <taxon>fabids</taxon>
        <taxon>Malpighiales</taxon>
        <taxon>Passifloraceae</taxon>
        <taxon>Turnera</taxon>
    </lineage>
</organism>
<keyword evidence="2" id="KW-0067">ATP-binding</keyword>
<dbReference type="InterPro" id="IPR013126">
    <property type="entry name" value="Hsp_70_fam"/>
</dbReference>
<evidence type="ECO:0000313" key="4">
    <source>
        <dbReference type="Proteomes" id="UP001141552"/>
    </source>
</evidence>
<evidence type="ECO:0000256" key="2">
    <source>
        <dbReference type="ARBA" id="ARBA00022840"/>
    </source>
</evidence>
<dbReference type="PANTHER" id="PTHR45639">
    <property type="entry name" value="HSC70CB, ISOFORM G-RELATED"/>
    <property type="match status" value="1"/>
</dbReference>
<reference evidence="3" key="2">
    <citation type="journal article" date="2023" name="Plants (Basel)">
        <title>Annotation of the Turnera subulata (Passifloraceae) Draft Genome Reveals the S-Locus Evolved after the Divergence of Turneroideae from Passifloroideae in a Stepwise Manner.</title>
        <authorList>
            <person name="Henning P.M."/>
            <person name="Roalson E.H."/>
            <person name="Mir W."/>
            <person name="McCubbin A.G."/>
            <person name="Shore J.S."/>
        </authorList>
    </citation>
    <scope>NUCLEOTIDE SEQUENCE</scope>
    <source>
        <strain evidence="3">F60SS</strain>
    </source>
</reference>
<gene>
    <name evidence="3" type="ORF">Tsubulata_047103</name>
</gene>
<proteinExistence type="predicted"/>
<dbReference type="Gene3D" id="3.30.420.40">
    <property type="match status" value="2"/>
</dbReference>
<dbReference type="Pfam" id="PF00012">
    <property type="entry name" value="HSP70"/>
    <property type="match status" value="1"/>
</dbReference>
<name>A0A9Q0G632_9ROSI</name>